<evidence type="ECO:0000256" key="5">
    <source>
        <dbReference type="ARBA" id="ARBA00022747"/>
    </source>
</evidence>
<dbReference type="EC" id="2.1.1.72" evidence="1"/>
<evidence type="ECO:0000313" key="10">
    <source>
        <dbReference type="Proteomes" id="UP000188481"/>
    </source>
</evidence>
<dbReference type="CDD" id="cd02440">
    <property type="entry name" value="AdoMet_MTases"/>
    <property type="match status" value="1"/>
</dbReference>
<evidence type="ECO:0000256" key="6">
    <source>
        <dbReference type="ARBA" id="ARBA00023125"/>
    </source>
</evidence>
<evidence type="ECO:0000256" key="2">
    <source>
        <dbReference type="ARBA" id="ARBA00022603"/>
    </source>
</evidence>
<evidence type="ECO:0000259" key="8">
    <source>
        <dbReference type="Pfam" id="PF07669"/>
    </source>
</evidence>
<dbReference type="Gene3D" id="3.40.50.150">
    <property type="entry name" value="Vaccinia Virus protein VP39"/>
    <property type="match status" value="1"/>
</dbReference>
<sequence length="480" mass="56897">MKKISEKSIDNKCQIFTPKNYVKELLDSIGYRKNITNKTILENSCGNGNILIEIVKRYIHEACELKYSKEKIKIGLEKNIYGFEIDEKQFKKCIFNLNHIVKKNNIEKIEWKIYNEDYLKSEINIKFDFIVGNPPYINYRDLPSEERIFIKETYETCKNGKFDYCYAFIERSINLLSNEGKMSYLIPSSIFKTVFGKKLRIFMNQYLVQIKDYTKEKIFDNALVKSAIIVIDKSCNTRQVCYLDINSDYKIYIPKTRMKEKWIFSDEFNIGGNRRFGDYFQVSHVVATLFNKAYVISKEIYDDIEGYYKVGGIKIEKEIVMSTSSPRTWRYDKMEKIIFPYKYINNQLIKFEEDELKKLYPGAFAYLSQFKEDLIRRKSDKNSKWFEYGRTQALSKIRCEKLLISTIITDKVHVYKLTEEYIPYAGMYISIRKGNQKYDLDFAKKILESENFMNYINKIGINISGSSLRITSKDIEGFNF</sequence>
<dbReference type="SUPFAM" id="SSF53335">
    <property type="entry name" value="S-adenosyl-L-methionine-dependent methyltransferases"/>
    <property type="match status" value="1"/>
</dbReference>
<dbReference type="GO" id="GO:0003677">
    <property type="term" value="F:DNA binding"/>
    <property type="evidence" value="ECO:0007669"/>
    <property type="project" value="UniProtKB-KW"/>
</dbReference>
<dbReference type="InterPro" id="IPR029063">
    <property type="entry name" value="SAM-dependent_MTases_sf"/>
</dbReference>
<reference evidence="9 10" key="1">
    <citation type="submission" date="2016-10" db="EMBL/GenBank/DDBJ databases">
        <title>Rodentibacter gen. nov. and new species.</title>
        <authorList>
            <person name="Christensen H."/>
        </authorList>
    </citation>
    <scope>NUCLEOTIDE SEQUENCE [LARGE SCALE GENOMIC DNA]</scope>
    <source>
        <strain evidence="10">ppn416</strain>
    </source>
</reference>
<dbReference type="GO" id="GO:0009007">
    <property type="term" value="F:site-specific DNA-methyltransferase (adenine-specific) activity"/>
    <property type="evidence" value="ECO:0007669"/>
    <property type="project" value="UniProtKB-EC"/>
</dbReference>
<dbReference type="Pfam" id="PF07669">
    <property type="entry name" value="Eco57I"/>
    <property type="match status" value="1"/>
</dbReference>
<dbReference type="PRINTS" id="PR00507">
    <property type="entry name" value="N12N6MTFRASE"/>
</dbReference>
<dbReference type="InterPro" id="IPR011639">
    <property type="entry name" value="MethylTrfase_TaqI-like_dom"/>
</dbReference>
<dbReference type="Proteomes" id="UP000188481">
    <property type="component" value="Unassembled WGS sequence"/>
</dbReference>
<dbReference type="EMBL" id="MLHN01000007">
    <property type="protein sequence ID" value="OOF51219.1"/>
    <property type="molecule type" value="Genomic_DNA"/>
</dbReference>
<feature type="domain" description="Type II methyltransferase M.TaqI-like" evidence="8">
    <location>
        <begin position="84"/>
        <end position="219"/>
    </location>
</feature>
<keyword evidence="5" id="KW-0680">Restriction system</keyword>
<dbReference type="PANTHER" id="PTHR33841:SF6">
    <property type="entry name" value="TYPE II METHYLTRANSFERASE M.HINDII"/>
    <property type="match status" value="1"/>
</dbReference>
<dbReference type="InterPro" id="IPR050953">
    <property type="entry name" value="N4_N6_ade-DNA_methylase"/>
</dbReference>
<keyword evidence="6" id="KW-0238">DNA-binding</keyword>
<evidence type="ECO:0000256" key="7">
    <source>
        <dbReference type="ARBA" id="ARBA00047942"/>
    </source>
</evidence>
<evidence type="ECO:0000256" key="4">
    <source>
        <dbReference type="ARBA" id="ARBA00022691"/>
    </source>
</evidence>
<dbReference type="RefSeq" id="WP_077541662.1">
    <property type="nucleotide sequence ID" value="NZ_MLHN01000007.1"/>
</dbReference>
<proteinExistence type="predicted"/>
<dbReference type="InterPro" id="IPR002052">
    <property type="entry name" value="DNA_methylase_N6_adenine_CS"/>
</dbReference>
<dbReference type="PANTHER" id="PTHR33841">
    <property type="entry name" value="DNA METHYLTRANSFERASE YEEA-RELATED"/>
    <property type="match status" value="1"/>
</dbReference>
<dbReference type="STRING" id="1908264.BKK54_03780"/>
<organism evidence="9 10">
    <name type="scientific">Rodentibacter genomosp. 1</name>
    <dbReference type="NCBI Taxonomy" id="1908264"/>
    <lineage>
        <taxon>Bacteria</taxon>
        <taxon>Pseudomonadati</taxon>
        <taxon>Pseudomonadota</taxon>
        <taxon>Gammaproteobacteria</taxon>
        <taxon>Pasteurellales</taxon>
        <taxon>Pasteurellaceae</taxon>
        <taxon>Rodentibacter</taxon>
    </lineage>
</organism>
<protein>
    <recommendedName>
        <fullName evidence="1">site-specific DNA-methyltransferase (adenine-specific)</fullName>
        <ecNumber evidence="1">2.1.1.72</ecNumber>
    </recommendedName>
</protein>
<keyword evidence="3 9" id="KW-0808">Transferase</keyword>
<evidence type="ECO:0000256" key="3">
    <source>
        <dbReference type="ARBA" id="ARBA00022679"/>
    </source>
</evidence>
<keyword evidence="2 9" id="KW-0489">Methyltransferase</keyword>
<dbReference type="GO" id="GO:0032259">
    <property type="term" value="P:methylation"/>
    <property type="evidence" value="ECO:0007669"/>
    <property type="project" value="UniProtKB-KW"/>
</dbReference>
<dbReference type="PROSITE" id="PS00092">
    <property type="entry name" value="N6_MTASE"/>
    <property type="match status" value="1"/>
</dbReference>
<comment type="catalytic activity">
    <reaction evidence="7">
        <text>a 2'-deoxyadenosine in DNA + S-adenosyl-L-methionine = an N(6)-methyl-2'-deoxyadenosine in DNA + S-adenosyl-L-homocysteine + H(+)</text>
        <dbReference type="Rhea" id="RHEA:15197"/>
        <dbReference type="Rhea" id="RHEA-COMP:12418"/>
        <dbReference type="Rhea" id="RHEA-COMP:12419"/>
        <dbReference type="ChEBI" id="CHEBI:15378"/>
        <dbReference type="ChEBI" id="CHEBI:57856"/>
        <dbReference type="ChEBI" id="CHEBI:59789"/>
        <dbReference type="ChEBI" id="CHEBI:90615"/>
        <dbReference type="ChEBI" id="CHEBI:90616"/>
        <dbReference type="EC" id="2.1.1.72"/>
    </reaction>
</comment>
<comment type="caution">
    <text evidence="9">The sequence shown here is derived from an EMBL/GenBank/DDBJ whole genome shotgun (WGS) entry which is preliminary data.</text>
</comment>
<evidence type="ECO:0000256" key="1">
    <source>
        <dbReference type="ARBA" id="ARBA00011900"/>
    </source>
</evidence>
<evidence type="ECO:0000313" key="9">
    <source>
        <dbReference type="EMBL" id="OOF51219.1"/>
    </source>
</evidence>
<dbReference type="AlphaFoldDB" id="A0A1V3J7E3"/>
<keyword evidence="4" id="KW-0949">S-adenosyl-L-methionine</keyword>
<gene>
    <name evidence="9" type="ORF">BKK54_03780</name>
</gene>
<keyword evidence="10" id="KW-1185">Reference proteome</keyword>
<accession>A0A1V3J7E3</accession>
<name>A0A1V3J7E3_9PAST</name>
<dbReference type="GO" id="GO:0009307">
    <property type="term" value="P:DNA restriction-modification system"/>
    <property type="evidence" value="ECO:0007669"/>
    <property type="project" value="UniProtKB-KW"/>
</dbReference>